<dbReference type="AlphaFoldDB" id="A0AAP5ESD0"/>
<feature type="region of interest" description="Disordered" evidence="1">
    <location>
        <begin position="46"/>
        <end position="70"/>
    </location>
</feature>
<feature type="compositionally biased region" description="Polar residues" evidence="1">
    <location>
        <begin position="46"/>
        <end position="64"/>
    </location>
</feature>
<evidence type="ECO:0000313" key="6">
    <source>
        <dbReference type="Proteomes" id="UP001242288"/>
    </source>
</evidence>
<feature type="chain" id="PRO_5042941295" description="Conjugal transfer protein TraN" evidence="2">
    <location>
        <begin position="22"/>
        <end position="395"/>
    </location>
</feature>
<dbReference type="EMBL" id="JAMXWF010000048">
    <property type="protein sequence ID" value="MDQ6412836.1"/>
    <property type="molecule type" value="Genomic_DNA"/>
</dbReference>
<evidence type="ECO:0000313" key="5">
    <source>
        <dbReference type="Proteomes" id="UP001209412"/>
    </source>
</evidence>
<keyword evidence="2" id="KW-0732">Signal</keyword>
<evidence type="ECO:0000256" key="2">
    <source>
        <dbReference type="SAM" id="SignalP"/>
    </source>
</evidence>
<gene>
    <name evidence="4" type="ORF">NIE36_37565</name>
    <name evidence="3" type="ORF">OSB80_37655</name>
</gene>
<feature type="signal peptide" evidence="2">
    <location>
        <begin position="1"/>
        <end position="21"/>
    </location>
</feature>
<dbReference type="EMBL" id="JAPKHW010000048">
    <property type="protein sequence ID" value="MCX4151022.1"/>
    <property type="molecule type" value="Genomic_DNA"/>
</dbReference>
<dbReference type="Proteomes" id="UP001242288">
    <property type="component" value="Unassembled WGS sequence"/>
</dbReference>
<keyword evidence="5" id="KW-1185">Reference proteome</keyword>
<reference evidence="4" key="1">
    <citation type="submission" date="2022-06" db="EMBL/GenBank/DDBJ databases">
        <title>PHB producers.</title>
        <authorList>
            <person name="Besaury L."/>
        </authorList>
    </citation>
    <scope>NUCLEOTIDE SEQUENCE</scope>
    <source>
        <strain evidence="4 5">SEWS6</strain>
    </source>
</reference>
<dbReference type="Proteomes" id="UP001209412">
    <property type="component" value="Unassembled WGS sequence"/>
</dbReference>
<proteinExistence type="predicted"/>
<organism evidence="4 6">
    <name type="scientific">Paraburkholderia madseniana</name>
    <dbReference type="NCBI Taxonomy" id="2599607"/>
    <lineage>
        <taxon>Bacteria</taxon>
        <taxon>Pseudomonadati</taxon>
        <taxon>Pseudomonadota</taxon>
        <taxon>Betaproteobacteria</taxon>
        <taxon>Burkholderiales</taxon>
        <taxon>Burkholderiaceae</taxon>
        <taxon>Paraburkholderia</taxon>
    </lineage>
</organism>
<name>A0AAP5ESD0_9BURK</name>
<accession>A0AAP5ESD0</accession>
<evidence type="ECO:0000313" key="4">
    <source>
        <dbReference type="EMBL" id="MDQ6412836.1"/>
    </source>
</evidence>
<dbReference type="RefSeq" id="WP_266261423.1">
    <property type="nucleotide sequence ID" value="NZ_JAMXWF010000048.1"/>
</dbReference>
<evidence type="ECO:0008006" key="7">
    <source>
        <dbReference type="Google" id="ProtNLM"/>
    </source>
</evidence>
<sequence>MKRALPLIVTLFAHVVCAQNAANVAAGQSFANSIAPSSPSQIVNPSGVNASAWGSQSGTPTSVPTGLGGFSSPNTSSTLLSTAKSSSLTQMGNQAMTDCANYVPGADPYQNQYCAAVNFLNNQCMQPTTGEKSILGNTGTTQGSASNCAGSYGAGQSQFGFADQETSNDNIFNPISNLGTNASGVMQQTCKSQAVVTQPAQYANNTCIVSRDAESDGCTQQLNVNASAANTPATLGQVGCVSPWITLYSGGGTTMGCLIVAADSKNLHTGDTYDGLIIFQKDSVDAYGHAEKDGWDGYDHEWQDWVNSYSGGNPSHCAGAGTPLNCFKEAFADAGFNHYTDTGIATEWYSTGQGYVCPTGATLSGSNCVAKTFTYNWTDNCGPLTGGAALPTPSQ</sequence>
<evidence type="ECO:0000256" key="1">
    <source>
        <dbReference type="SAM" id="MobiDB-lite"/>
    </source>
</evidence>
<evidence type="ECO:0000313" key="3">
    <source>
        <dbReference type="EMBL" id="MCX4151022.1"/>
    </source>
</evidence>
<protein>
    <recommendedName>
        <fullName evidence="7">Conjugal transfer protein TraN</fullName>
    </recommendedName>
</protein>
<comment type="caution">
    <text evidence="4">The sequence shown here is derived from an EMBL/GenBank/DDBJ whole genome shotgun (WGS) entry which is preliminary data.</text>
</comment>